<dbReference type="Proteomes" id="UP000640274">
    <property type="component" value="Unassembled WGS sequence"/>
</dbReference>
<dbReference type="InterPro" id="IPR013780">
    <property type="entry name" value="Glyco_hydro_b"/>
</dbReference>
<evidence type="ECO:0000256" key="1">
    <source>
        <dbReference type="ARBA" id="ARBA00001255"/>
    </source>
</evidence>
<dbReference type="GO" id="GO:0016052">
    <property type="term" value="P:carbohydrate catabolic process"/>
    <property type="evidence" value="ECO:0007669"/>
    <property type="project" value="InterPro"/>
</dbReference>
<evidence type="ECO:0000256" key="5">
    <source>
        <dbReference type="PIRNR" id="PIRNR005536"/>
    </source>
</evidence>
<dbReference type="Pfam" id="PF16875">
    <property type="entry name" value="Glyco_hydro_36N"/>
    <property type="match status" value="1"/>
</dbReference>
<dbReference type="CDD" id="cd14791">
    <property type="entry name" value="GH36"/>
    <property type="match status" value="1"/>
</dbReference>
<reference evidence="9" key="1">
    <citation type="submission" date="2020-12" db="EMBL/GenBank/DDBJ databases">
        <authorList>
            <person name="Huq M.A."/>
        </authorList>
    </citation>
    <scope>NUCLEOTIDE SEQUENCE</scope>
    <source>
        <strain evidence="9">MAHUQ-46</strain>
    </source>
</reference>
<dbReference type="Gene3D" id="3.20.20.70">
    <property type="entry name" value="Aldolase class I"/>
    <property type="match status" value="1"/>
</dbReference>
<dbReference type="Gene3D" id="2.60.40.1180">
    <property type="entry name" value="Golgi alpha-mannosidase II"/>
    <property type="match status" value="1"/>
</dbReference>
<proteinExistence type="inferred from homology"/>
<dbReference type="EMBL" id="JAELUP010000028">
    <property type="protein sequence ID" value="MBJ6361484.1"/>
    <property type="molecule type" value="Genomic_DNA"/>
</dbReference>
<feature type="active site" description="Proton donor" evidence="6">
    <location>
        <position position="487"/>
    </location>
</feature>
<evidence type="ECO:0000256" key="3">
    <source>
        <dbReference type="ARBA" id="ARBA00022801"/>
    </source>
</evidence>
<name>A0A934J1B5_9BACL</name>
<dbReference type="PANTHER" id="PTHR43053:SF3">
    <property type="entry name" value="ALPHA-GALACTOSIDASE C-RELATED"/>
    <property type="match status" value="1"/>
</dbReference>
<evidence type="ECO:0000259" key="8">
    <source>
        <dbReference type="Pfam" id="PF16875"/>
    </source>
</evidence>
<evidence type="ECO:0000256" key="2">
    <source>
        <dbReference type="ARBA" id="ARBA00012755"/>
    </source>
</evidence>
<dbReference type="Pfam" id="PF16874">
    <property type="entry name" value="Glyco_hydro_36C"/>
    <property type="match status" value="1"/>
</dbReference>
<evidence type="ECO:0000313" key="10">
    <source>
        <dbReference type="Proteomes" id="UP000640274"/>
    </source>
</evidence>
<dbReference type="InterPro" id="IPR017853">
    <property type="entry name" value="GH"/>
</dbReference>
<protein>
    <recommendedName>
        <fullName evidence="2 5">Alpha-galactosidase</fullName>
        <ecNumber evidence="2 5">3.2.1.22</ecNumber>
    </recommendedName>
</protein>
<dbReference type="Gene3D" id="2.70.98.60">
    <property type="entry name" value="alpha-galactosidase from lactobacil brevis"/>
    <property type="match status" value="1"/>
</dbReference>
<feature type="active site" description="Nucleophile" evidence="6">
    <location>
        <position position="417"/>
    </location>
</feature>
<dbReference type="InterPro" id="IPR038417">
    <property type="entry name" value="Alpga-gal_N_sf"/>
</dbReference>
<dbReference type="InterPro" id="IPR013785">
    <property type="entry name" value="Aldolase_TIM"/>
</dbReference>
<accession>A0A934J1B5</accession>
<dbReference type="AlphaFoldDB" id="A0A934J1B5"/>
<keyword evidence="10" id="KW-1185">Reference proteome</keyword>
<keyword evidence="4 5" id="KW-0326">Glycosidase</keyword>
<dbReference type="SUPFAM" id="SSF51445">
    <property type="entry name" value="(Trans)glycosidases"/>
    <property type="match status" value="1"/>
</dbReference>
<comment type="catalytic activity">
    <reaction evidence="1 5">
        <text>Hydrolysis of terminal, non-reducing alpha-D-galactose residues in alpha-D-galactosides, including galactose oligosaccharides, galactomannans and galactolipids.</text>
        <dbReference type="EC" id="3.2.1.22"/>
    </reaction>
</comment>
<evidence type="ECO:0000256" key="6">
    <source>
        <dbReference type="PIRSR" id="PIRSR005536-1"/>
    </source>
</evidence>
<gene>
    <name evidence="9" type="ORF">JFN88_09225</name>
</gene>
<dbReference type="InterPro" id="IPR031704">
    <property type="entry name" value="Glyco_hydro_36_N"/>
</dbReference>
<comment type="similarity">
    <text evidence="5">Belongs to the glycosyl hydrolase.</text>
</comment>
<evidence type="ECO:0000256" key="4">
    <source>
        <dbReference type="ARBA" id="ARBA00023295"/>
    </source>
</evidence>
<dbReference type="Pfam" id="PF02065">
    <property type="entry name" value="Melibiase"/>
    <property type="match status" value="1"/>
</dbReference>
<dbReference type="PANTHER" id="PTHR43053">
    <property type="entry name" value="GLYCOSIDASE FAMILY 31"/>
    <property type="match status" value="1"/>
</dbReference>
<dbReference type="GO" id="GO:0004557">
    <property type="term" value="F:alpha-galactosidase activity"/>
    <property type="evidence" value="ECO:0007669"/>
    <property type="project" value="UniProtKB-UniRule"/>
</dbReference>
<comment type="caution">
    <text evidence="9">The sequence shown here is derived from an EMBL/GenBank/DDBJ whole genome shotgun (WGS) entry which is preliminary data.</text>
</comment>
<evidence type="ECO:0000259" key="7">
    <source>
        <dbReference type="Pfam" id="PF16874"/>
    </source>
</evidence>
<dbReference type="InterPro" id="IPR031705">
    <property type="entry name" value="Glyco_hydro_36_C"/>
</dbReference>
<dbReference type="InterPro" id="IPR002252">
    <property type="entry name" value="Glyco_hydro_36"/>
</dbReference>
<dbReference type="InterPro" id="IPR050985">
    <property type="entry name" value="Alpha-glycosidase_related"/>
</dbReference>
<dbReference type="RefSeq" id="WP_199019042.1">
    <property type="nucleotide sequence ID" value="NZ_JAELUP010000028.1"/>
</dbReference>
<feature type="domain" description="Glycosyl hydrolase family 36 N-terminal" evidence="8">
    <location>
        <begin position="75"/>
        <end position="219"/>
    </location>
</feature>
<feature type="domain" description="Glycosyl hydrolase family 36 C-terminal" evidence="7">
    <location>
        <begin position="604"/>
        <end position="676"/>
    </location>
</feature>
<organism evidence="9 10">
    <name type="scientific">Paenibacillus roseus</name>
    <dbReference type="NCBI Taxonomy" id="2798579"/>
    <lineage>
        <taxon>Bacteria</taxon>
        <taxon>Bacillati</taxon>
        <taxon>Bacillota</taxon>
        <taxon>Bacilli</taxon>
        <taxon>Bacillales</taxon>
        <taxon>Paenibacillaceae</taxon>
        <taxon>Paenibacillus</taxon>
    </lineage>
</organism>
<dbReference type="PRINTS" id="PR00743">
    <property type="entry name" value="GLHYDRLASE36"/>
</dbReference>
<sequence>MNQTLDLSNGNIRYVMDLSRGAALRSFGLPGGPEWVAADRSGLDFAVYAEGSRIDGQSEGLSLLGAERHIDGSGAEEATLRFLHLPTGLEIESHIVLYEEGAVAKKWIAIRNVGSQPIKIDRVDSFHLVLPHEEWTVHSFESDWGAEFSPVAEPLTDSIVLETKQGRSSKHRHPWMTLKRGEGEGLLTVCPMWSGNWILRCEREEDFYALSGGLHDWMFFKTLAPGESMESVHVALALGSGNDLNSVSVSLARVGKNYWYPRNELSRSLPVEWNHWWSYEDKTIDEQSFLANVEAAASAGIEVCTLDAGWFGPSDGTTEWYDYRGDWDRVNDSRFPGGIRKLSDVVRGKGMKFGLWCEIEAVGKLAALANDHPDYIAKRDGESLGYLCFGNPEVQEWAFQTLDKLIADYHCDWVKLDFNLDPGAGCNCEHHGHGAGDGLYEHYIGYYAVLDRIRGKHPHVLLENCASGGLRIDLGILQHTHTTFLSDPDWPEHSLQVFWGATTFLAPENSLHWSYSDWLGNHPHQKFNPGDPALSLRQFDYYTRIAMLHGFGLSQKLPDLPGHIRERLVLHIDLYRSVVRRFVREGDMYRLTGQPQREGKGERWAAFQYAMPEGDEHLLFVFRLDRSEASRTILLQGLNPGDRYELQWLSEDRHWTGQGAYLAKKGLLIGNLLEEDSALIFIRKIV</sequence>
<dbReference type="EC" id="3.2.1.22" evidence="2 5"/>
<dbReference type="PIRSF" id="PIRSF005536">
    <property type="entry name" value="Agal"/>
    <property type="match status" value="1"/>
</dbReference>
<evidence type="ECO:0000313" key="9">
    <source>
        <dbReference type="EMBL" id="MBJ6361484.1"/>
    </source>
</evidence>
<keyword evidence="3 5" id="KW-0378">Hydrolase</keyword>